<feature type="chain" id="PRO_5012282144" evidence="1">
    <location>
        <begin position="20"/>
        <end position="254"/>
    </location>
</feature>
<evidence type="ECO:0000313" key="2">
    <source>
        <dbReference type="EMBL" id="GAW83588.1"/>
    </source>
</evidence>
<evidence type="ECO:0000313" key="3">
    <source>
        <dbReference type="Proteomes" id="UP000195521"/>
    </source>
</evidence>
<evidence type="ECO:0000256" key="1">
    <source>
        <dbReference type="SAM" id="SignalP"/>
    </source>
</evidence>
<accession>A0A1Y1JQ10</accession>
<comment type="caution">
    <text evidence="2">The sequence shown here is derived from an EMBL/GenBank/DDBJ whole genome shotgun (WGS) entry which is preliminary data.</text>
</comment>
<dbReference type="OrthoDB" id="372031at2759"/>
<proteinExistence type="predicted"/>
<name>A0A1Y1JQ10_PLAGO</name>
<gene>
    <name evidence="2" type="ORF">PGO_143860</name>
</gene>
<dbReference type="GeneID" id="39750334"/>
<dbReference type="OMA" id="ELFYYEK"/>
<dbReference type="EMBL" id="BDQF01000015">
    <property type="protein sequence ID" value="GAW83588.1"/>
    <property type="molecule type" value="Genomic_DNA"/>
</dbReference>
<dbReference type="Proteomes" id="UP000195521">
    <property type="component" value="Unassembled WGS sequence"/>
</dbReference>
<keyword evidence="3" id="KW-1185">Reference proteome</keyword>
<sequence length="254" mass="29592">MNKIFIVFLFLSFFETLFCRNNNQGVKRVNPNDLSSPQNVIIAVNKPRMTIDDTLSEDYIHLGGAKQNEQHYIANTAEEILRIISENKNKLLAENTSKQYGFKTESEIINANDENVLNLLLINDEKESRTKERKFIPPVILVLPQHLSNQELFYYEKYKHLKEGLKNTKHLLLKVAYFKKLAEIKSKNKREAVKELVTTSKIIEQCTSRINIIKELLEEISIDSSAIEDENTKKLKNERAFLKQKKNVLVHFKK</sequence>
<dbReference type="AlphaFoldDB" id="A0A1Y1JQ10"/>
<dbReference type="RefSeq" id="XP_028546177.1">
    <property type="nucleotide sequence ID" value="XM_028690376.1"/>
</dbReference>
<protein>
    <submittedName>
        <fullName evidence="2">Uncharacterized protein</fullName>
    </submittedName>
</protein>
<keyword evidence="1" id="KW-0732">Signal</keyword>
<reference evidence="3" key="1">
    <citation type="submission" date="2017-04" db="EMBL/GenBank/DDBJ databases">
        <title>Plasmodium gonderi genome.</title>
        <authorList>
            <person name="Arisue N."/>
            <person name="Honma H."/>
            <person name="Kawai S."/>
            <person name="Tougan T."/>
            <person name="Tanabe K."/>
            <person name="Horii T."/>
        </authorList>
    </citation>
    <scope>NUCLEOTIDE SEQUENCE [LARGE SCALE GENOMIC DNA]</scope>
    <source>
        <strain evidence="3">ATCC 30045</strain>
    </source>
</reference>
<feature type="signal peptide" evidence="1">
    <location>
        <begin position="1"/>
        <end position="19"/>
    </location>
</feature>
<organism evidence="2 3">
    <name type="scientific">Plasmodium gonderi</name>
    <dbReference type="NCBI Taxonomy" id="77519"/>
    <lineage>
        <taxon>Eukaryota</taxon>
        <taxon>Sar</taxon>
        <taxon>Alveolata</taxon>
        <taxon>Apicomplexa</taxon>
        <taxon>Aconoidasida</taxon>
        <taxon>Haemosporida</taxon>
        <taxon>Plasmodiidae</taxon>
        <taxon>Plasmodium</taxon>
        <taxon>Plasmodium (Plasmodium)</taxon>
    </lineage>
</organism>